<dbReference type="SUPFAM" id="SSF74650">
    <property type="entry name" value="Galactose mutarotase-like"/>
    <property type="match status" value="1"/>
</dbReference>
<comment type="caution">
    <text evidence="16">The sequence shown here is derived from an EMBL/GenBank/DDBJ whole genome shotgun (WGS) entry which is preliminary data.</text>
</comment>
<dbReference type="EMBL" id="QUSF01000301">
    <property type="protein sequence ID" value="RLV83702.1"/>
    <property type="molecule type" value="Genomic_DNA"/>
</dbReference>
<dbReference type="Gene3D" id="2.60.40.1180">
    <property type="entry name" value="Golgi alpha-mannosidase II"/>
    <property type="match status" value="2"/>
</dbReference>
<dbReference type="Proteomes" id="UP000276834">
    <property type="component" value="Unassembled WGS sequence"/>
</dbReference>
<dbReference type="AlphaFoldDB" id="A0A3L8RTZ8"/>
<dbReference type="FunFam" id="3.20.20.80:FF:000016">
    <property type="entry name" value="Maltase-glucoamylase, intestinal"/>
    <property type="match status" value="1"/>
</dbReference>
<evidence type="ECO:0000313" key="16">
    <source>
        <dbReference type="EMBL" id="RLV83702.1"/>
    </source>
</evidence>
<dbReference type="PROSITE" id="PS51448">
    <property type="entry name" value="P_TREFOIL_2"/>
    <property type="match status" value="1"/>
</dbReference>
<dbReference type="EC" id="3.2.1.20" evidence="4"/>
<comment type="caution">
    <text evidence="13">Lacks conserved residue(s) required for the propagation of feature annotation.</text>
</comment>
<dbReference type="PROSITE" id="PS00129">
    <property type="entry name" value="GLYCOSYL_HYDROL_F31_1"/>
    <property type="match status" value="1"/>
</dbReference>
<evidence type="ECO:0000256" key="2">
    <source>
        <dbReference type="ARBA" id="ARBA00004370"/>
    </source>
</evidence>
<evidence type="ECO:0000256" key="1">
    <source>
        <dbReference type="ARBA" id="ARBA00001657"/>
    </source>
</evidence>
<accession>A0A3L8RTZ8</accession>
<dbReference type="InterPro" id="IPR015943">
    <property type="entry name" value="WD40/YVTN_repeat-like_dom_sf"/>
</dbReference>
<evidence type="ECO:0000256" key="11">
    <source>
        <dbReference type="ARBA" id="ARBA00041343"/>
    </source>
</evidence>
<keyword evidence="17" id="KW-1185">Reference proteome</keyword>
<evidence type="ECO:0000256" key="5">
    <source>
        <dbReference type="ARBA" id="ARBA00022729"/>
    </source>
</evidence>
<dbReference type="SUPFAM" id="SSF51445">
    <property type="entry name" value="(Trans)glycosidases"/>
    <property type="match status" value="1"/>
</dbReference>
<dbReference type="InterPro" id="IPR011013">
    <property type="entry name" value="Gal_mutarotase_sf_dom"/>
</dbReference>
<gene>
    <name evidence="16" type="ORF">DV515_00016396</name>
</gene>
<dbReference type="SUPFAM" id="SSF51011">
    <property type="entry name" value="Glycosyl hydrolase domain"/>
    <property type="match status" value="1"/>
</dbReference>
<evidence type="ECO:0000256" key="8">
    <source>
        <dbReference type="ARBA" id="ARBA00023157"/>
    </source>
</evidence>
<dbReference type="InterPro" id="IPR036322">
    <property type="entry name" value="WD40_repeat_dom_sf"/>
</dbReference>
<dbReference type="InterPro" id="IPR030458">
    <property type="entry name" value="Glyco_hydro_31_AS"/>
</dbReference>
<dbReference type="OrthoDB" id="1334205at2759"/>
<proteinExistence type="inferred from homology"/>
<keyword evidence="8" id="KW-1015">Disulfide bond</keyword>
<dbReference type="PROSITE" id="PS50082">
    <property type="entry name" value="WD_REPEATS_2"/>
    <property type="match status" value="2"/>
</dbReference>
<evidence type="ECO:0000256" key="10">
    <source>
        <dbReference type="ARBA" id="ARBA00023295"/>
    </source>
</evidence>
<keyword evidence="5" id="KW-0732">Signal</keyword>
<dbReference type="InterPro" id="IPR001680">
    <property type="entry name" value="WD40_rpt"/>
</dbReference>
<dbReference type="Gene3D" id="2.60.40.1760">
    <property type="entry name" value="glycosyl hydrolase (family 31)"/>
    <property type="match status" value="1"/>
</dbReference>
<evidence type="ECO:0000256" key="13">
    <source>
        <dbReference type="PROSITE-ProRule" id="PRU00779"/>
    </source>
</evidence>
<keyword evidence="12" id="KW-0853">WD repeat</keyword>
<reference evidence="16 17" key="1">
    <citation type="journal article" date="2018" name="Proc. R. Soc. B">
        <title>A non-coding region near Follistatin controls head colour polymorphism in the Gouldian finch.</title>
        <authorList>
            <person name="Toomey M.B."/>
            <person name="Marques C.I."/>
            <person name="Andrade P."/>
            <person name="Araujo P.M."/>
            <person name="Sabatino S."/>
            <person name="Gazda M.A."/>
            <person name="Afonso S."/>
            <person name="Lopes R.J."/>
            <person name="Corbo J.C."/>
            <person name="Carneiro M."/>
        </authorList>
    </citation>
    <scope>NUCLEOTIDE SEQUENCE [LARGE SCALE GENOMIC DNA]</scope>
    <source>
        <strain evidence="16">Red01</strain>
        <tissue evidence="16">Muscle</tissue>
    </source>
</reference>
<dbReference type="Pfam" id="PF21365">
    <property type="entry name" value="Glyco_hydro_31_3rd"/>
    <property type="match status" value="1"/>
</dbReference>
<dbReference type="InterPro" id="IPR013780">
    <property type="entry name" value="Glyco_hydro_b"/>
</dbReference>
<dbReference type="CDD" id="cd06602">
    <property type="entry name" value="GH31_MGAM_SI_GAA"/>
    <property type="match status" value="1"/>
</dbReference>
<dbReference type="SMART" id="SM00320">
    <property type="entry name" value="WD40"/>
    <property type="match status" value="2"/>
</dbReference>
<dbReference type="InterPro" id="IPR017853">
    <property type="entry name" value="GH"/>
</dbReference>
<dbReference type="PROSITE" id="PS50294">
    <property type="entry name" value="WD_REPEATS_REGION"/>
    <property type="match status" value="1"/>
</dbReference>
<dbReference type="FunFam" id="2.60.40.1180:FF:000005">
    <property type="entry name" value="Maltase-glucoamylase, intestinal"/>
    <property type="match status" value="1"/>
</dbReference>
<dbReference type="CDD" id="cd14752">
    <property type="entry name" value="GH31_N"/>
    <property type="match status" value="1"/>
</dbReference>
<evidence type="ECO:0000256" key="14">
    <source>
        <dbReference type="RuleBase" id="RU361185"/>
    </source>
</evidence>
<feature type="non-terminal residue" evidence="16">
    <location>
        <position position="1"/>
    </location>
</feature>
<dbReference type="GO" id="GO:0004558">
    <property type="term" value="F:alpha-1,4-glucosidase activity"/>
    <property type="evidence" value="ECO:0007669"/>
    <property type="project" value="TreeGrafter"/>
</dbReference>
<evidence type="ECO:0000256" key="6">
    <source>
        <dbReference type="ARBA" id="ARBA00022801"/>
    </source>
</evidence>
<dbReference type="Gene3D" id="2.130.10.10">
    <property type="entry name" value="YVTN repeat-like/Quinoprotein amine dehydrogenase"/>
    <property type="match status" value="1"/>
</dbReference>
<dbReference type="InterPro" id="IPR000519">
    <property type="entry name" value="P_trefoil_dom"/>
</dbReference>
<comment type="similarity">
    <text evidence="3 14">Belongs to the glycosyl hydrolase 31 family.</text>
</comment>
<feature type="repeat" description="WD" evidence="12">
    <location>
        <begin position="3"/>
        <end position="38"/>
    </location>
</feature>
<dbReference type="GO" id="GO:0016020">
    <property type="term" value="C:membrane"/>
    <property type="evidence" value="ECO:0007669"/>
    <property type="project" value="UniProtKB-SubCell"/>
</dbReference>
<keyword evidence="7" id="KW-0472">Membrane</keyword>
<dbReference type="PANTHER" id="PTHR22762">
    <property type="entry name" value="ALPHA-GLUCOSIDASE"/>
    <property type="match status" value="1"/>
</dbReference>
<dbReference type="CDD" id="cd00111">
    <property type="entry name" value="Trefoil"/>
    <property type="match status" value="1"/>
</dbReference>
<feature type="domain" description="P-type" evidence="15">
    <location>
        <begin position="107"/>
        <end position="154"/>
    </location>
</feature>
<keyword evidence="10 14" id="KW-0326">Glycosidase</keyword>
<sequence length="948" mass="106289">QVPNAHKDWVCALGLVPGVPVLLSGCRGGTLKLWNVDTFAPIGEMKGHDSPINAICTNSSHIFTAADDRTVRIWKARNIMDGQISDTGDASEDLATLGGCRGSEQEAQCPGAVAVQKRIDCHPQPGASQEACEARGCVWCSAGASKAPWCFFPEDSPYGYARSGSAEQTDKGWRVTLNKRQALSLFGNDISPLVLEVEFQTKDRLRFKLYDPNKQRFEVPLKIDGPGVTAEEANYEVEFSDDSSHFTVKRKSTGTVLWDSPLVDLFFSNQFLEITTTVPSTSVYGFGEHEHPTFKHNMDFVTYGMYARDQPPTSFANLYGVHPFYMCVEPDSNAHGVLLLNSNAQGILDFYLFMGPTPENVVQQYTEAIGRPHMPAYWSLGFQLSRYGYNSLDVLKATVDRMKHYDIPYDVQHYDIDYMERHLDFTYDKVNFAGLPEFMKELKKNGKHNVVILDPFVTKDEEPGTYRPYELGQEMGVWVNNSDGVTPALGQIWPPGYSVFPDFTNPRTVEWWTTLCLEFKDVLDYDGIWIDMNEPANFMRGQVPGCADTEINNPPYTPSITDRSLAEKTLCPDSKTYLGDHYNTHSLFGWSQTEPTFNVVQQATGKRAFVLARSTFVGSGKHGGHWLGDNFSLWKDLHRSIIGILEFNLFGIPYVGADICGFNHNTTYELCLRWMQLGSFYPFSRNHNSMENIEQDPAVFGDTFAKISRDTLRIRYSLLPYLYTLFYESHVHGGTVVRSLMHEFTSDPETHGIDTAFLWGPAFMIAPGARSVSVYFPEAEWFDYYTGLKVPSAWKKTYTTVSAPLNKIPLYIRGGYILPQQAPATTTTESRLNPFGLIIAVDEEGQASGSLFWDDGDSIDTIEKENYFLAKYTFSNGSLKTEIVKNGYPGAGTLKYNKITILGLKLRPQAVSLNGRSIPGDAVSYEISGKLVLRISAPLTQELNIKLY</sequence>
<keyword evidence="6 14" id="KW-0378">Hydrolase</keyword>
<comment type="subcellular location">
    <subcellularLocation>
        <location evidence="2">Membrane</location>
    </subcellularLocation>
</comment>
<dbReference type="Pfam" id="PF13802">
    <property type="entry name" value="Gal_mutarotas_2"/>
    <property type="match status" value="1"/>
</dbReference>
<dbReference type="Pfam" id="PF00400">
    <property type="entry name" value="WD40"/>
    <property type="match status" value="2"/>
</dbReference>
<dbReference type="InterPro" id="IPR030459">
    <property type="entry name" value="Glyco_hydro_31_CS"/>
</dbReference>
<evidence type="ECO:0000259" key="15">
    <source>
        <dbReference type="PROSITE" id="PS51448"/>
    </source>
</evidence>
<dbReference type="GO" id="GO:0005975">
    <property type="term" value="P:carbohydrate metabolic process"/>
    <property type="evidence" value="ECO:0007669"/>
    <property type="project" value="InterPro"/>
</dbReference>
<comment type="catalytic activity">
    <reaction evidence="1">
        <text>Hydrolysis of terminal, non-reducing (1-&gt;4)-linked alpha-D-glucose residues with release of alpha-D-glucose.</text>
        <dbReference type="EC" id="3.2.1.20"/>
    </reaction>
</comment>
<dbReference type="PANTHER" id="PTHR22762:SF133">
    <property type="entry name" value="P-TYPE DOMAIN-CONTAINING PROTEIN"/>
    <property type="match status" value="1"/>
</dbReference>
<dbReference type="PROSITE" id="PS00707">
    <property type="entry name" value="GLYCOSYL_HYDROL_F31_2"/>
    <property type="match status" value="1"/>
</dbReference>
<dbReference type="SUPFAM" id="SSF50978">
    <property type="entry name" value="WD40 repeat-like"/>
    <property type="match status" value="1"/>
</dbReference>
<dbReference type="SMART" id="SM00018">
    <property type="entry name" value="PD"/>
    <property type="match status" value="1"/>
</dbReference>
<dbReference type="GO" id="GO:0030246">
    <property type="term" value="F:carbohydrate binding"/>
    <property type="evidence" value="ECO:0007669"/>
    <property type="project" value="InterPro"/>
</dbReference>
<keyword evidence="9" id="KW-0325">Glycoprotein</keyword>
<dbReference type="Pfam" id="PF00088">
    <property type="entry name" value="Trefoil"/>
    <property type="match status" value="1"/>
</dbReference>
<dbReference type="STRING" id="44316.ENSEGOP00005018477"/>
<dbReference type="InterPro" id="IPR025887">
    <property type="entry name" value="Glyco_hydro_31_N_dom"/>
</dbReference>
<evidence type="ECO:0000256" key="9">
    <source>
        <dbReference type="ARBA" id="ARBA00023180"/>
    </source>
</evidence>
<name>A0A3L8RTZ8_CHLGU</name>
<organism evidence="16 17">
    <name type="scientific">Chloebia gouldiae</name>
    <name type="common">Gouldian finch</name>
    <name type="synonym">Erythrura gouldiae</name>
    <dbReference type="NCBI Taxonomy" id="44316"/>
    <lineage>
        <taxon>Eukaryota</taxon>
        <taxon>Metazoa</taxon>
        <taxon>Chordata</taxon>
        <taxon>Craniata</taxon>
        <taxon>Vertebrata</taxon>
        <taxon>Euteleostomi</taxon>
        <taxon>Archelosauria</taxon>
        <taxon>Archosauria</taxon>
        <taxon>Dinosauria</taxon>
        <taxon>Saurischia</taxon>
        <taxon>Theropoda</taxon>
        <taxon>Coelurosauria</taxon>
        <taxon>Aves</taxon>
        <taxon>Neognathae</taxon>
        <taxon>Neoaves</taxon>
        <taxon>Telluraves</taxon>
        <taxon>Australaves</taxon>
        <taxon>Passeriformes</taxon>
        <taxon>Passeroidea</taxon>
        <taxon>Passeridae</taxon>
        <taxon>Chloebia</taxon>
    </lineage>
</organism>
<feature type="repeat" description="WD" evidence="12">
    <location>
        <begin position="45"/>
        <end position="78"/>
    </location>
</feature>
<dbReference type="InterPro" id="IPR044913">
    <property type="entry name" value="P_trefoil_dom_sf"/>
</dbReference>
<evidence type="ECO:0000256" key="12">
    <source>
        <dbReference type="PROSITE-ProRule" id="PRU00221"/>
    </source>
</evidence>
<dbReference type="Pfam" id="PF01055">
    <property type="entry name" value="Glyco_hydro_31_2nd"/>
    <property type="match status" value="1"/>
</dbReference>
<dbReference type="Gene3D" id="4.10.110.10">
    <property type="entry name" value="Spasmolytic Protein, domain 1"/>
    <property type="match status" value="1"/>
</dbReference>
<protein>
    <recommendedName>
        <fullName evidence="4">alpha-glucosidase</fullName>
        <ecNumber evidence="4">3.2.1.20</ecNumber>
    </recommendedName>
    <alternativeName>
        <fullName evidence="11">Maltase</fullName>
    </alternativeName>
</protein>
<evidence type="ECO:0000256" key="7">
    <source>
        <dbReference type="ARBA" id="ARBA00023136"/>
    </source>
</evidence>
<dbReference type="Gene3D" id="3.20.20.80">
    <property type="entry name" value="Glycosidases"/>
    <property type="match status" value="1"/>
</dbReference>
<evidence type="ECO:0000313" key="17">
    <source>
        <dbReference type="Proteomes" id="UP000276834"/>
    </source>
</evidence>
<evidence type="ECO:0000256" key="4">
    <source>
        <dbReference type="ARBA" id="ARBA00012741"/>
    </source>
</evidence>
<dbReference type="InterPro" id="IPR048395">
    <property type="entry name" value="Glyco_hydro_31_C"/>
</dbReference>
<evidence type="ECO:0000256" key="3">
    <source>
        <dbReference type="ARBA" id="ARBA00007806"/>
    </source>
</evidence>
<dbReference type="InterPro" id="IPR000322">
    <property type="entry name" value="Glyco_hydro_31_TIM"/>
</dbReference>